<organism evidence="1 2">
    <name type="scientific">Desmophyllum pertusum</name>
    <dbReference type="NCBI Taxonomy" id="174260"/>
    <lineage>
        <taxon>Eukaryota</taxon>
        <taxon>Metazoa</taxon>
        <taxon>Cnidaria</taxon>
        <taxon>Anthozoa</taxon>
        <taxon>Hexacorallia</taxon>
        <taxon>Scleractinia</taxon>
        <taxon>Caryophylliina</taxon>
        <taxon>Caryophylliidae</taxon>
        <taxon>Desmophyllum</taxon>
    </lineage>
</organism>
<reference evidence="1" key="1">
    <citation type="submission" date="2023-01" db="EMBL/GenBank/DDBJ databases">
        <title>Genome assembly of the deep-sea coral Lophelia pertusa.</title>
        <authorList>
            <person name="Herrera S."/>
            <person name="Cordes E."/>
        </authorList>
    </citation>
    <scope>NUCLEOTIDE SEQUENCE</scope>
    <source>
        <strain evidence="1">USNM1676648</strain>
        <tissue evidence="1">Polyp</tissue>
    </source>
</reference>
<dbReference type="EMBL" id="MU825402">
    <property type="protein sequence ID" value="KAJ7392103.1"/>
    <property type="molecule type" value="Genomic_DNA"/>
</dbReference>
<keyword evidence="2" id="KW-1185">Reference proteome</keyword>
<accession>A0A9X0A276</accession>
<dbReference type="GO" id="GO:0005576">
    <property type="term" value="C:extracellular region"/>
    <property type="evidence" value="ECO:0007669"/>
    <property type="project" value="InterPro"/>
</dbReference>
<dbReference type="OrthoDB" id="6007502at2759"/>
<dbReference type="InterPro" id="IPR003898">
    <property type="entry name" value="Borpert_toxA"/>
</dbReference>
<dbReference type="SUPFAM" id="SSF56399">
    <property type="entry name" value="ADP-ribosylation"/>
    <property type="match status" value="1"/>
</dbReference>
<sequence length="162" mass="18335">MPRILQEHVKNKKNLPKALCCLVLGKKPGDPWPPHVVYRADFREPEADIFKNGMASSGKNTDLLAHYKGDSCNYKEATSAFVATSAVQAIAVQYAEIHLNRDPSKAHIYVYTIRATDNFYELKTSLLKAGTKKNDPRYQKQANLCCADHEWIAYLKYPCKSD</sequence>
<dbReference type="GO" id="GO:0003950">
    <property type="term" value="F:NAD+ poly-ADP-ribosyltransferase activity"/>
    <property type="evidence" value="ECO:0007669"/>
    <property type="project" value="InterPro"/>
</dbReference>
<name>A0A9X0A276_9CNID</name>
<evidence type="ECO:0000313" key="1">
    <source>
        <dbReference type="EMBL" id="KAJ7392103.1"/>
    </source>
</evidence>
<dbReference type="AlphaFoldDB" id="A0A9X0A276"/>
<dbReference type="Proteomes" id="UP001163046">
    <property type="component" value="Unassembled WGS sequence"/>
</dbReference>
<evidence type="ECO:0000313" key="2">
    <source>
        <dbReference type="Proteomes" id="UP001163046"/>
    </source>
</evidence>
<comment type="caution">
    <text evidence="1">The sequence shown here is derived from an EMBL/GenBank/DDBJ whole genome shotgun (WGS) entry which is preliminary data.</text>
</comment>
<dbReference type="Gene3D" id="3.90.210.10">
    <property type="entry name" value="Heat-Labile Enterotoxin, subunit A"/>
    <property type="match status" value="1"/>
</dbReference>
<gene>
    <name evidence="1" type="ORF">OS493_013470</name>
</gene>
<protein>
    <submittedName>
        <fullName evidence="1">Uncharacterized protein</fullName>
    </submittedName>
</protein>
<dbReference type="Pfam" id="PF02917">
    <property type="entry name" value="Pertussis_S1"/>
    <property type="match status" value="1"/>
</dbReference>
<proteinExistence type="predicted"/>